<dbReference type="Gene3D" id="1.20.90.10">
    <property type="entry name" value="Phospholipase A2 domain"/>
    <property type="match status" value="1"/>
</dbReference>
<reference evidence="8 9" key="1">
    <citation type="journal article" date="2010" name="Science">
        <title>Genomic comparison of the ants Camponotus floridanus and Harpegnathos saltator.</title>
        <authorList>
            <person name="Bonasio R."/>
            <person name="Zhang G."/>
            <person name="Ye C."/>
            <person name="Mutti N.S."/>
            <person name="Fang X."/>
            <person name="Qin N."/>
            <person name="Donahue G."/>
            <person name="Yang P."/>
            <person name="Li Q."/>
            <person name="Li C."/>
            <person name="Zhang P."/>
            <person name="Huang Z."/>
            <person name="Berger S.L."/>
            <person name="Reinberg D."/>
            <person name="Wang J."/>
            <person name="Liebig J."/>
        </authorList>
    </citation>
    <scope>NUCLEOTIDE SEQUENCE [LARGE SCALE GENOMIC DNA]</scope>
    <source>
        <strain evidence="8 9">R22 G/1</strain>
    </source>
</reference>
<dbReference type="InterPro" id="IPR016090">
    <property type="entry name" value="PLA2-like_dom"/>
</dbReference>
<sequence>MTPTALALFPALLLLSRDARGWSIAFPNISEALANDLRDSSQERTPPLIFPGTKWCGSGNIASSQDDLGTFAMTDACCREHDECGDIIEAMQTAHGLTNPAFYTSGNLIECHEMYQIRLHCSCDERFYDCLHSSEELVSAKVGFLYFSVLNTKCFREDYPIVGCKRHSLRCLEYELDESQPKMYQWFDVPAYFQNDHRMTATGRHIRSPAAAAAAAASFADPWKSISRE</sequence>
<dbReference type="OrthoDB" id="10059604at2759"/>
<dbReference type="GO" id="GO:0050482">
    <property type="term" value="P:arachidonate secretion"/>
    <property type="evidence" value="ECO:0007669"/>
    <property type="project" value="InterPro"/>
</dbReference>
<keyword evidence="4" id="KW-0443">Lipid metabolism</keyword>
<feature type="domain" description="Phospholipase A2-like central" evidence="7">
    <location>
        <begin position="49"/>
        <end position="157"/>
    </location>
</feature>
<keyword evidence="3" id="KW-0442">Lipid degradation</keyword>
<proteinExistence type="predicted"/>
<dbReference type="GO" id="GO:0004623">
    <property type="term" value="F:phospholipase A2 activity"/>
    <property type="evidence" value="ECO:0007669"/>
    <property type="project" value="UniProtKB-EC"/>
</dbReference>
<evidence type="ECO:0000256" key="6">
    <source>
        <dbReference type="SAM" id="SignalP"/>
    </source>
</evidence>
<dbReference type="Pfam" id="PF05826">
    <property type="entry name" value="Phospholip_A2_2"/>
    <property type="match status" value="1"/>
</dbReference>
<feature type="chain" id="PRO_5003158006" description="phospholipase A2" evidence="6">
    <location>
        <begin position="22"/>
        <end position="229"/>
    </location>
</feature>
<dbReference type="CDD" id="cd04704">
    <property type="entry name" value="PLA2_bee_venom_like"/>
    <property type="match status" value="1"/>
</dbReference>
<accession>E2BDL0</accession>
<keyword evidence="6" id="KW-0732">Signal</keyword>
<feature type="signal peptide" evidence="6">
    <location>
        <begin position="1"/>
        <end position="21"/>
    </location>
</feature>
<dbReference type="AlphaFoldDB" id="E2BDL0"/>
<evidence type="ECO:0000313" key="9">
    <source>
        <dbReference type="Proteomes" id="UP000008237"/>
    </source>
</evidence>
<evidence type="ECO:0000256" key="1">
    <source>
        <dbReference type="ARBA" id="ARBA00001913"/>
    </source>
</evidence>
<dbReference type="STRING" id="610380.E2BDL0"/>
<dbReference type="FunCoup" id="E2BDL0">
    <property type="interactions" value="53"/>
</dbReference>
<gene>
    <name evidence="8" type="ORF">EAI_11259</name>
</gene>
<protein>
    <recommendedName>
        <fullName evidence="2">phospholipase A2</fullName>
        <ecNumber evidence="2">3.1.1.4</ecNumber>
    </recommendedName>
    <alternativeName>
        <fullName evidence="5">Phosphatidylcholine 2-acylhydrolase</fullName>
    </alternativeName>
</protein>
<evidence type="ECO:0000256" key="2">
    <source>
        <dbReference type="ARBA" id="ARBA00013278"/>
    </source>
</evidence>
<dbReference type="PANTHER" id="PTHR12253">
    <property type="entry name" value="RH14732P"/>
    <property type="match status" value="1"/>
</dbReference>
<evidence type="ECO:0000256" key="5">
    <source>
        <dbReference type="ARBA" id="ARBA00029903"/>
    </source>
</evidence>
<dbReference type="Proteomes" id="UP000008237">
    <property type="component" value="Unassembled WGS sequence"/>
</dbReference>
<dbReference type="SUPFAM" id="SSF48619">
    <property type="entry name" value="Phospholipase A2, PLA2"/>
    <property type="match status" value="1"/>
</dbReference>
<name>E2BDL0_HARSA</name>
<evidence type="ECO:0000313" key="8">
    <source>
        <dbReference type="EMBL" id="EFN86172.1"/>
    </source>
</evidence>
<dbReference type="InterPro" id="IPR036444">
    <property type="entry name" value="PLipase_A2_dom_sf"/>
</dbReference>
<evidence type="ECO:0000256" key="3">
    <source>
        <dbReference type="ARBA" id="ARBA00022963"/>
    </source>
</evidence>
<dbReference type="OMA" id="DESQPKM"/>
<comment type="cofactor">
    <cofactor evidence="1">
        <name>Ca(2+)</name>
        <dbReference type="ChEBI" id="CHEBI:29108"/>
    </cofactor>
</comment>
<dbReference type="InParanoid" id="E2BDL0"/>
<dbReference type="EMBL" id="GL447678">
    <property type="protein sequence ID" value="EFN86172.1"/>
    <property type="molecule type" value="Genomic_DNA"/>
</dbReference>
<dbReference type="EC" id="3.1.1.4" evidence="2"/>
<dbReference type="GO" id="GO:0006644">
    <property type="term" value="P:phospholipid metabolic process"/>
    <property type="evidence" value="ECO:0007669"/>
    <property type="project" value="InterPro"/>
</dbReference>
<evidence type="ECO:0000259" key="7">
    <source>
        <dbReference type="Pfam" id="PF05826"/>
    </source>
</evidence>
<dbReference type="GO" id="GO:0016042">
    <property type="term" value="P:lipid catabolic process"/>
    <property type="evidence" value="ECO:0007669"/>
    <property type="project" value="UniProtKB-KW"/>
</dbReference>
<keyword evidence="9" id="KW-1185">Reference proteome</keyword>
<evidence type="ECO:0000256" key="4">
    <source>
        <dbReference type="ARBA" id="ARBA00023098"/>
    </source>
</evidence>
<organism evidence="9">
    <name type="scientific">Harpegnathos saltator</name>
    <name type="common">Jerdon's jumping ant</name>
    <dbReference type="NCBI Taxonomy" id="610380"/>
    <lineage>
        <taxon>Eukaryota</taxon>
        <taxon>Metazoa</taxon>
        <taxon>Ecdysozoa</taxon>
        <taxon>Arthropoda</taxon>
        <taxon>Hexapoda</taxon>
        <taxon>Insecta</taxon>
        <taxon>Pterygota</taxon>
        <taxon>Neoptera</taxon>
        <taxon>Endopterygota</taxon>
        <taxon>Hymenoptera</taxon>
        <taxon>Apocrita</taxon>
        <taxon>Aculeata</taxon>
        <taxon>Formicoidea</taxon>
        <taxon>Formicidae</taxon>
        <taxon>Ponerinae</taxon>
        <taxon>Ponerini</taxon>
        <taxon>Harpegnathos</taxon>
    </lineage>
</organism>